<dbReference type="AlphaFoldDB" id="A0A2X3JBK8"/>
<sequence>MKKVTTVCPYCAAGCKLRLLVEDGRIVRAEAAMGKK</sequence>
<organism evidence="5 6">
    <name type="scientific">Cedecea neteri</name>
    <dbReference type="NCBI Taxonomy" id="158822"/>
    <lineage>
        <taxon>Bacteria</taxon>
        <taxon>Pseudomonadati</taxon>
        <taxon>Pseudomonadota</taxon>
        <taxon>Gammaproteobacteria</taxon>
        <taxon>Enterobacterales</taxon>
        <taxon>Enterobacteriaceae</taxon>
        <taxon>Cedecea</taxon>
    </lineage>
</organism>
<evidence type="ECO:0000256" key="3">
    <source>
        <dbReference type="ARBA" id="ARBA00023014"/>
    </source>
</evidence>
<gene>
    <name evidence="5" type="primary">fdhF_5</name>
    <name evidence="5" type="ORF">NCTC12120_05438</name>
</gene>
<reference evidence="5 6" key="1">
    <citation type="submission" date="2018-06" db="EMBL/GenBank/DDBJ databases">
        <authorList>
            <consortium name="Pathogen Informatics"/>
            <person name="Doyle S."/>
        </authorList>
    </citation>
    <scope>NUCLEOTIDE SEQUENCE [LARGE SCALE GENOMIC DNA]</scope>
    <source>
        <strain evidence="5 6">NCTC12120</strain>
    </source>
</reference>
<dbReference type="PROSITE" id="PS51669">
    <property type="entry name" value="4FE4S_MOW_BIS_MGD"/>
    <property type="match status" value="1"/>
</dbReference>
<evidence type="ECO:0000256" key="1">
    <source>
        <dbReference type="ARBA" id="ARBA00022723"/>
    </source>
</evidence>
<accession>A0A2X3JBK8</accession>
<dbReference type="GO" id="GO:0008863">
    <property type="term" value="F:formate dehydrogenase (NAD+) activity"/>
    <property type="evidence" value="ECO:0007669"/>
    <property type="project" value="UniProtKB-EC"/>
</dbReference>
<dbReference type="Proteomes" id="UP000251197">
    <property type="component" value="Unassembled WGS sequence"/>
</dbReference>
<feature type="domain" description="4Fe-4S Mo/W bis-MGD-type" evidence="4">
    <location>
        <begin position="1"/>
        <end position="36"/>
    </location>
</feature>
<evidence type="ECO:0000256" key="2">
    <source>
        <dbReference type="ARBA" id="ARBA00023004"/>
    </source>
</evidence>
<keyword evidence="3" id="KW-0411">Iron-sulfur</keyword>
<dbReference type="SUPFAM" id="SSF53706">
    <property type="entry name" value="Formate dehydrogenase/DMSO reductase, domains 1-3"/>
    <property type="match status" value="1"/>
</dbReference>
<dbReference type="EC" id="1.17.1.9" evidence="5"/>
<dbReference type="EMBL" id="UAVU01000009">
    <property type="protein sequence ID" value="SQC92245.1"/>
    <property type="molecule type" value="Genomic_DNA"/>
</dbReference>
<dbReference type="STRING" id="158822.LH23_17500"/>
<evidence type="ECO:0000313" key="6">
    <source>
        <dbReference type="Proteomes" id="UP000251197"/>
    </source>
</evidence>
<evidence type="ECO:0000313" key="5">
    <source>
        <dbReference type="EMBL" id="SQC92245.1"/>
    </source>
</evidence>
<protein>
    <submittedName>
        <fullName evidence="5">Formate dehydrogenase H</fullName>
        <ecNumber evidence="5">1.17.1.9</ecNumber>
    </submittedName>
</protein>
<dbReference type="GO" id="GO:0051536">
    <property type="term" value="F:iron-sulfur cluster binding"/>
    <property type="evidence" value="ECO:0007669"/>
    <property type="project" value="UniProtKB-KW"/>
</dbReference>
<name>A0A2X3JBK8_9ENTR</name>
<dbReference type="Gene3D" id="2.20.25.90">
    <property type="entry name" value="ADC-like domains"/>
    <property type="match status" value="1"/>
</dbReference>
<evidence type="ECO:0000259" key="4">
    <source>
        <dbReference type="PROSITE" id="PS51669"/>
    </source>
</evidence>
<dbReference type="Pfam" id="PF04879">
    <property type="entry name" value="Molybdop_Fe4S4"/>
    <property type="match status" value="1"/>
</dbReference>
<dbReference type="GO" id="GO:0046872">
    <property type="term" value="F:metal ion binding"/>
    <property type="evidence" value="ECO:0007669"/>
    <property type="project" value="UniProtKB-KW"/>
</dbReference>
<keyword evidence="2" id="KW-0408">Iron</keyword>
<keyword evidence="5" id="KW-0560">Oxidoreductase</keyword>
<dbReference type="InterPro" id="IPR006963">
    <property type="entry name" value="Mopterin_OxRdtase_4Fe-4S_dom"/>
</dbReference>
<proteinExistence type="predicted"/>
<keyword evidence="1" id="KW-0479">Metal-binding</keyword>